<evidence type="ECO:0000313" key="2">
    <source>
        <dbReference type="EMBL" id="EOC99505.1"/>
    </source>
</evidence>
<evidence type="ECO:0000259" key="1">
    <source>
        <dbReference type="PROSITE" id="PS51782"/>
    </source>
</evidence>
<evidence type="ECO:0000313" key="3">
    <source>
        <dbReference type="Proteomes" id="UP000013378"/>
    </source>
</evidence>
<dbReference type="PANTHER" id="PTHR33734:SF22">
    <property type="entry name" value="MEMBRANE-BOUND LYTIC MUREIN TRANSGLYCOSYLASE D"/>
    <property type="match status" value="1"/>
</dbReference>
<feature type="domain" description="LysM" evidence="1">
    <location>
        <begin position="32"/>
        <end position="75"/>
    </location>
</feature>
<dbReference type="Gene3D" id="3.10.350.10">
    <property type="entry name" value="LysM domain"/>
    <property type="match status" value="1"/>
</dbReference>
<dbReference type="Gene3D" id="6.20.240.60">
    <property type="match status" value="1"/>
</dbReference>
<gene>
    <name evidence="2" type="ORF">L21TH_2510</name>
</gene>
<dbReference type="PATRIC" id="fig|1304284.3.peg.2465"/>
<accession>R1CLF5</accession>
<name>R1CLF5_9FIRM</name>
<dbReference type="AlphaFoldDB" id="R1CLF5"/>
<dbReference type="eggNOG" id="COG3773">
    <property type="taxonomic scope" value="Bacteria"/>
</dbReference>
<dbReference type="EMBL" id="ARZA01000269">
    <property type="protein sequence ID" value="EOC99505.1"/>
    <property type="molecule type" value="Genomic_DNA"/>
</dbReference>
<dbReference type="STRING" id="1304284.L21TH_2510"/>
<proteinExistence type="predicted"/>
<dbReference type="RefSeq" id="WP_006317073.1">
    <property type="nucleotide sequence ID" value="NZ_ARZA01000269.1"/>
</dbReference>
<dbReference type="GO" id="GO:0016787">
    <property type="term" value="F:hydrolase activity"/>
    <property type="evidence" value="ECO:0007669"/>
    <property type="project" value="InterPro"/>
</dbReference>
<dbReference type="SMART" id="SM00257">
    <property type="entry name" value="LysM"/>
    <property type="match status" value="1"/>
</dbReference>
<dbReference type="CDD" id="cd00118">
    <property type="entry name" value="LysM"/>
    <property type="match status" value="1"/>
</dbReference>
<comment type="caution">
    <text evidence="2">The sequence shown here is derived from an EMBL/GenBank/DDBJ whole genome shotgun (WGS) entry which is preliminary data.</text>
</comment>
<dbReference type="eggNOG" id="COG1388">
    <property type="taxonomic scope" value="Bacteria"/>
</dbReference>
<reference evidence="2 3" key="1">
    <citation type="journal article" date="2015" name="Geomicrobiol. J.">
        <title>Caldisalinibacter kiritimatiensis gen. nov., sp. nov., a moderately thermohalophilic thiosulfate-reducing bacterium from a hypersaline microbial mat.</title>
        <authorList>
            <person name="Ben Hania W."/>
            <person name="Joseph M."/>
            <person name="Fiebig A."/>
            <person name="Bunk B."/>
            <person name="Klenk H.-P."/>
            <person name="Fardeau M.-L."/>
            <person name="Spring S."/>
        </authorList>
    </citation>
    <scope>NUCLEOTIDE SEQUENCE [LARGE SCALE GENOMIC DNA]</scope>
    <source>
        <strain evidence="2 3">L21-TH-D2</strain>
    </source>
</reference>
<dbReference type="InterPro" id="IPR036779">
    <property type="entry name" value="LysM_dom_sf"/>
</dbReference>
<dbReference type="PANTHER" id="PTHR33734">
    <property type="entry name" value="LYSM DOMAIN-CONTAINING GPI-ANCHORED PROTEIN 2"/>
    <property type="match status" value="1"/>
</dbReference>
<dbReference type="Pfam" id="PF01476">
    <property type="entry name" value="LysM"/>
    <property type="match status" value="1"/>
</dbReference>
<dbReference type="Proteomes" id="UP000013378">
    <property type="component" value="Unassembled WGS sequence"/>
</dbReference>
<keyword evidence="3" id="KW-1185">Reference proteome</keyword>
<dbReference type="Pfam" id="PF07486">
    <property type="entry name" value="Hydrolase_2"/>
    <property type="match status" value="1"/>
</dbReference>
<dbReference type="FunFam" id="6.20.240.60:FF:000001">
    <property type="entry name" value="Spore cortex-lytic enzyme"/>
    <property type="match status" value="1"/>
</dbReference>
<organism evidence="2 3">
    <name type="scientific">Caldisalinibacter kiritimatiensis</name>
    <dbReference type="NCBI Taxonomy" id="1304284"/>
    <lineage>
        <taxon>Bacteria</taxon>
        <taxon>Bacillati</taxon>
        <taxon>Bacillota</taxon>
        <taxon>Tissierellia</taxon>
        <taxon>Tissierellales</taxon>
        <taxon>Thermohalobacteraceae</taxon>
        <taxon>Caldisalinibacter</taxon>
    </lineage>
</organism>
<dbReference type="InterPro" id="IPR042047">
    <property type="entry name" value="SleB_dom1"/>
</dbReference>
<dbReference type="InterPro" id="IPR011105">
    <property type="entry name" value="Cell_wall_hydrolase_SleB"/>
</dbReference>
<dbReference type="PROSITE" id="PS51782">
    <property type="entry name" value="LYSM"/>
    <property type="match status" value="1"/>
</dbReference>
<protein>
    <submittedName>
        <fullName evidence="2">Spore cortex-lytic enzyme, lytic transglycosylase SleB</fullName>
    </submittedName>
</protein>
<sequence>MRINSRLLVVIVLVCTMIFLPVFANKVYASGYFYTVKKGDSLWGIAQRNGTTVYRIKKENNYWSNIIYPGQKLYISGRKRYSNYEKYLLAKTIHAEARGEPFKGQVAVGAVILNRVNSEKFPNTVHGVVYQPYAFTAVHDGQIKLEPNNTSYRAAELAIKGWDPSEGALFYFNPRTSTSAWIWTRPQIKQIGNHIFAK</sequence>
<dbReference type="Gene3D" id="1.10.10.2520">
    <property type="entry name" value="Cell wall hydrolase SleB, domain 1"/>
    <property type="match status" value="1"/>
</dbReference>
<dbReference type="InterPro" id="IPR018392">
    <property type="entry name" value="LysM"/>
</dbReference>
<dbReference type="SUPFAM" id="SSF54106">
    <property type="entry name" value="LysM domain"/>
    <property type="match status" value="1"/>
</dbReference>